<keyword evidence="3" id="KW-1185">Reference proteome</keyword>
<gene>
    <name evidence="2" type="ORF">CDAR_547501</name>
</gene>
<name>A0AAV4VC80_9ARAC</name>
<dbReference type="EMBL" id="BPLQ01012771">
    <property type="protein sequence ID" value="GIY67722.1"/>
    <property type="molecule type" value="Genomic_DNA"/>
</dbReference>
<protein>
    <submittedName>
        <fullName evidence="2">Uncharacterized protein</fullName>
    </submittedName>
</protein>
<evidence type="ECO:0000313" key="3">
    <source>
        <dbReference type="Proteomes" id="UP001054837"/>
    </source>
</evidence>
<feature type="compositionally biased region" description="Low complexity" evidence="1">
    <location>
        <begin position="7"/>
        <end position="20"/>
    </location>
</feature>
<feature type="region of interest" description="Disordered" evidence="1">
    <location>
        <begin position="1"/>
        <end position="34"/>
    </location>
</feature>
<dbReference type="AlphaFoldDB" id="A0AAV4VC80"/>
<organism evidence="2 3">
    <name type="scientific">Caerostris darwini</name>
    <dbReference type="NCBI Taxonomy" id="1538125"/>
    <lineage>
        <taxon>Eukaryota</taxon>
        <taxon>Metazoa</taxon>
        <taxon>Ecdysozoa</taxon>
        <taxon>Arthropoda</taxon>
        <taxon>Chelicerata</taxon>
        <taxon>Arachnida</taxon>
        <taxon>Araneae</taxon>
        <taxon>Araneomorphae</taxon>
        <taxon>Entelegynae</taxon>
        <taxon>Araneoidea</taxon>
        <taxon>Araneidae</taxon>
        <taxon>Caerostris</taxon>
    </lineage>
</organism>
<sequence>MFGSVLRRQTTTSSSSSGSQERQRQRSLHARRQESTLGRIVLHVRNETYGDRSEILRDRHATLPAATLPEGLTIWELAFLQVDYQWSATAEPDQSQPGGYSGRFFCSTKRAIWLLLRTSAEKGFCQIE</sequence>
<accession>A0AAV4VC80</accession>
<proteinExistence type="predicted"/>
<reference evidence="2 3" key="1">
    <citation type="submission" date="2021-06" db="EMBL/GenBank/DDBJ databases">
        <title>Caerostris darwini draft genome.</title>
        <authorList>
            <person name="Kono N."/>
            <person name="Arakawa K."/>
        </authorList>
    </citation>
    <scope>NUCLEOTIDE SEQUENCE [LARGE SCALE GENOMIC DNA]</scope>
</reference>
<evidence type="ECO:0000256" key="1">
    <source>
        <dbReference type="SAM" id="MobiDB-lite"/>
    </source>
</evidence>
<dbReference type="Proteomes" id="UP001054837">
    <property type="component" value="Unassembled WGS sequence"/>
</dbReference>
<comment type="caution">
    <text evidence="2">The sequence shown here is derived from an EMBL/GenBank/DDBJ whole genome shotgun (WGS) entry which is preliminary data.</text>
</comment>
<evidence type="ECO:0000313" key="2">
    <source>
        <dbReference type="EMBL" id="GIY67722.1"/>
    </source>
</evidence>